<evidence type="ECO:0000313" key="3">
    <source>
        <dbReference type="Proteomes" id="UP001285908"/>
    </source>
</evidence>
<protein>
    <submittedName>
        <fullName evidence="2">Uncharacterized protein</fullName>
    </submittedName>
</protein>
<sequence length="79" mass="8534">IGNHAGDNESAGIVAATPDCLAQDGRQRHIARTSGIGQVAMMILRRTLLAICLLTRNESRRESGGASKKGREWRMESVS</sequence>
<accession>A0AAJ0IB10</accession>
<proteinExistence type="predicted"/>
<name>A0AAJ0IB10_9PEZI</name>
<reference evidence="2 3" key="1">
    <citation type="journal article" date="2023" name="Mol. Phylogenet. Evol.">
        <title>Genome-scale phylogeny and comparative genomics of the fungal order Sordariales.</title>
        <authorList>
            <person name="Hensen N."/>
            <person name="Bonometti L."/>
            <person name="Westerberg I."/>
            <person name="Brannstrom I.O."/>
            <person name="Guillou S."/>
            <person name="Cros-Aarteil S."/>
            <person name="Calhoun S."/>
            <person name="Haridas S."/>
            <person name="Kuo A."/>
            <person name="Mondo S."/>
            <person name="Pangilinan J."/>
            <person name="Riley R."/>
            <person name="LaButti K."/>
            <person name="Andreopoulos B."/>
            <person name="Lipzen A."/>
            <person name="Chen C."/>
            <person name="Yan M."/>
            <person name="Daum C."/>
            <person name="Ng V."/>
            <person name="Clum A."/>
            <person name="Steindorff A."/>
            <person name="Ohm R.A."/>
            <person name="Martin F."/>
            <person name="Silar P."/>
            <person name="Natvig D.O."/>
            <person name="Lalanne C."/>
            <person name="Gautier V."/>
            <person name="Ament-Velasquez S.L."/>
            <person name="Kruys A."/>
            <person name="Hutchinson M.I."/>
            <person name="Powell A.J."/>
            <person name="Barry K."/>
            <person name="Miller A.N."/>
            <person name="Grigoriev I.V."/>
            <person name="Debuchy R."/>
            <person name="Gladieux P."/>
            <person name="Hiltunen Thoren M."/>
            <person name="Johannesson H."/>
        </authorList>
    </citation>
    <scope>NUCLEOTIDE SEQUENCE [LARGE SCALE GENOMIC DNA]</scope>
    <source>
        <strain evidence="2 3">FGSC 10403</strain>
    </source>
</reference>
<dbReference type="EMBL" id="JAULSX010000003">
    <property type="protein sequence ID" value="KAK3494840.1"/>
    <property type="molecule type" value="Genomic_DNA"/>
</dbReference>
<dbReference type="GeneID" id="87872346"/>
<comment type="caution">
    <text evidence="2">The sequence shown here is derived from an EMBL/GenBank/DDBJ whole genome shotgun (WGS) entry which is preliminary data.</text>
</comment>
<dbReference type="Proteomes" id="UP001285908">
    <property type="component" value="Unassembled WGS sequence"/>
</dbReference>
<feature type="non-terminal residue" evidence="2">
    <location>
        <position position="1"/>
    </location>
</feature>
<feature type="region of interest" description="Disordered" evidence="1">
    <location>
        <begin position="58"/>
        <end position="79"/>
    </location>
</feature>
<evidence type="ECO:0000256" key="1">
    <source>
        <dbReference type="SAM" id="MobiDB-lite"/>
    </source>
</evidence>
<organism evidence="2 3">
    <name type="scientific">Neurospora hispaniola</name>
    <dbReference type="NCBI Taxonomy" id="588809"/>
    <lineage>
        <taxon>Eukaryota</taxon>
        <taxon>Fungi</taxon>
        <taxon>Dikarya</taxon>
        <taxon>Ascomycota</taxon>
        <taxon>Pezizomycotina</taxon>
        <taxon>Sordariomycetes</taxon>
        <taxon>Sordariomycetidae</taxon>
        <taxon>Sordariales</taxon>
        <taxon>Sordariaceae</taxon>
        <taxon>Neurospora</taxon>
    </lineage>
</organism>
<keyword evidence="3" id="KW-1185">Reference proteome</keyword>
<gene>
    <name evidence="2" type="ORF">B0T23DRAFT_313117</name>
</gene>
<evidence type="ECO:0000313" key="2">
    <source>
        <dbReference type="EMBL" id="KAK3494840.1"/>
    </source>
</evidence>
<dbReference type="RefSeq" id="XP_062694269.1">
    <property type="nucleotide sequence ID" value="XM_062834724.1"/>
</dbReference>
<dbReference type="AlphaFoldDB" id="A0AAJ0IB10"/>